<sequence length="399" mass="42349">MATLSPSSAKPLTRTEEQSAATRIERLFSIFVGAGYFAYLAILAPQIVAQFAITATWWNLTAPAAIFIPPAFLLTAAVLRKRVMARRAARTCAIVFPVVALCWLPAWNGGTVADQVWFSIIPGLAALAAAITLPPRWTLTLMTAAIVPAQVANAIGRPDDYPANLTANFLFAFAFILPYACAALMAMRTGRLLDETRADAYAGAAAAAEADARRSQRGHVDGLMHDWVISTLLAAAKQGNTDSVRRQATITLDKLNSPPEEVTTLSAGAIRTRLRSAILAVDVSQKVNTRIDDDADSLRAPVDVVDVLESATAEALRNSIIHAGDDADRAVALHIAADAISITVVDDGCGFDPTGIPPHRLGLAVSILARVRSLPGGSAEVESAPDAGTRVDLRWENPQ</sequence>
<keyword evidence="6" id="KW-0067">ATP-binding</keyword>
<feature type="domain" description="Histidine kinase/HSP90-like ATPase" evidence="5">
    <location>
        <begin position="307"/>
        <end position="395"/>
    </location>
</feature>
<evidence type="ECO:0000256" key="4">
    <source>
        <dbReference type="SAM" id="Phobius"/>
    </source>
</evidence>
<evidence type="ECO:0000313" key="7">
    <source>
        <dbReference type="Proteomes" id="UP000475545"/>
    </source>
</evidence>
<feature type="transmembrane region" description="Helical" evidence="4">
    <location>
        <begin position="167"/>
        <end position="187"/>
    </location>
</feature>
<dbReference type="InterPro" id="IPR036890">
    <property type="entry name" value="HATPase_C_sf"/>
</dbReference>
<feature type="transmembrane region" description="Helical" evidence="4">
    <location>
        <begin position="91"/>
        <end position="110"/>
    </location>
</feature>
<organism evidence="6 7">
    <name type="scientific">Gordonia mangrovi</name>
    <dbReference type="NCBI Taxonomy" id="2665643"/>
    <lineage>
        <taxon>Bacteria</taxon>
        <taxon>Bacillati</taxon>
        <taxon>Actinomycetota</taxon>
        <taxon>Actinomycetes</taxon>
        <taxon>Mycobacteriales</taxon>
        <taxon>Gordoniaceae</taxon>
        <taxon>Gordonia</taxon>
    </lineage>
</organism>
<dbReference type="AlphaFoldDB" id="A0A6L7GJQ9"/>
<evidence type="ECO:0000259" key="5">
    <source>
        <dbReference type="Pfam" id="PF02518"/>
    </source>
</evidence>
<feature type="transmembrane region" description="Helical" evidence="4">
    <location>
        <begin position="27"/>
        <end position="48"/>
    </location>
</feature>
<keyword evidence="4" id="KW-0812">Transmembrane</keyword>
<comment type="caution">
    <text evidence="6">The sequence shown here is derived from an EMBL/GenBank/DDBJ whole genome shotgun (WGS) entry which is preliminary data.</text>
</comment>
<keyword evidence="2" id="KW-0418">Kinase</keyword>
<keyword evidence="6" id="KW-0547">Nucleotide-binding</keyword>
<dbReference type="InterPro" id="IPR050482">
    <property type="entry name" value="Sensor_HK_TwoCompSys"/>
</dbReference>
<dbReference type="Proteomes" id="UP000475545">
    <property type="component" value="Unassembled WGS sequence"/>
</dbReference>
<dbReference type="SUPFAM" id="SSF55874">
    <property type="entry name" value="ATPase domain of HSP90 chaperone/DNA topoisomerase II/histidine kinase"/>
    <property type="match status" value="1"/>
</dbReference>
<dbReference type="GO" id="GO:0005524">
    <property type="term" value="F:ATP binding"/>
    <property type="evidence" value="ECO:0007669"/>
    <property type="project" value="UniProtKB-KW"/>
</dbReference>
<accession>A0A6L7GJQ9</accession>
<name>A0A6L7GJQ9_9ACTN</name>
<keyword evidence="7" id="KW-1185">Reference proteome</keyword>
<dbReference type="Gene3D" id="3.30.565.10">
    <property type="entry name" value="Histidine kinase-like ATPase, C-terminal domain"/>
    <property type="match status" value="1"/>
</dbReference>
<protein>
    <submittedName>
        <fullName evidence="6">ATP-binding protein</fullName>
    </submittedName>
</protein>
<evidence type="ECO:0000313" key="6">
    <source>
        <dbReference type="EMBL" id="MXP20169.1"/>
    </source>
</evidence>
<dbReference type="GO" id="GO:0016301">
    <property type="term" value="F:kinase activity"/>
    <property type="evidence" value="ECO:0007669"/>
    <property type="project" value="UniProtKB-KW"/>
</dbReference>
<dbReference type="PANTHER" id="PTHR24421:SF61">
    <property type="entry name" value="OXYGEN SENSOR HISTIDINE KINASE NREB"/>
    <property type="match status" value="1"/>
</dbReference>
<keyword evidence="3" id="KW-0902">Two-component regulatory system</keyword>
<dbReference type="CDD" id="cd16917">
    <property type="entry name" value="HATPase_UhpB-NarQ-NarX-like"/>
    <property type="match status" value="1"/>
</dbReference>
<dbReference type="GO" id="GO:0000160">
    <property type="term" value="P:phosphorelay signal transduction system"/>
    <property type="evidence" value="ECO:0007669"/>
    <property type="project" value="UniProtKB-KW"/>
</dbReference>
<keyword evidence="4" id="KW-0472">Membrane</keyword>
<dbReference type="PANTHER" id="PTHR24421">
    <property type="entry name" value="NITRATE/NITRITE SENSOR PROTEIN NARX-RELATED"/>
    <property type="match status" value="1"/>
</dbReference>
<keyword evidence="4" id="KW-1133">Transmembrane helix</keyword>
<dbReference type="Pfam" id="PF02518">
    <property type="entry name" value="HATPase_c"/>
    <property type="match status" value="1"/>
</dbReference>
<dbReference type="InterPro" id="IPR003594">
    <property type="entry name" value="HATPase_dom"/>
</dbReference>
<dbReference type="RefSeq" id="WP_160900336.1">
    <property type="nucleotide sequence ID" value="NZ_CP102850.1"/>
</dbReference>
<feature type="transmembrane region" description="Helical" evidence="4">
    <location>
        <begin position="60"/>
        <end position="79"/>
    </location>
</feature>
<reference evidence="6 7" key="1">
    <citation type="submission" date="2019-11" db="EMBL/GenBank/DDBJ databases">
        <title>Gordonia sp. nov., a novel actinobacterium isolated from mangrove soil in Hainan.</title>
        <authorList>
            <person name="Huang X."/>
            <person name="Xie Y."/>
            <person name="Chu X."/>
            <person name="Xiao K."/>
        </authorList>
    </citation>
    <scope>NUCLEOTIDE SEQUENCE [LARGE SCALE GENOMIC DNA]</scope>
    <source>
        <strain evidence="6 7">HNM0687</strain>
    </source>
</reference>
<evidence type="ECO:0000256" key="1">
    <source>
        <dbReference type="ARBA" id="ARBA00022679"/>
    </source>
</evidence>
<dbReference type="EMBL" id="WMBR01000001">
    <property type="protein sequence ID" value="MXP20169.1"/>
    <property type="molecule type" value="Genomic_DNA"/>
</dbReference>
<evidence type="ECO:0000256" key="3">
    <source>
        <dbReference type="ARBA" id="ARBA00023012"/>
    </source>
</evidence>
<keyword evidence="1" id="KW-0808">Transferase</keyword>
<evidence type="ECO:0000256" key="2">
    <source>
        <dbReference type="ARBA" id="ARBA00022777"/>
    </source>
</evidence>
<gene>
    <name evidence="6" type="ORF">GIY30_02130</name>
</gene>
<proteinExistence type="predicted"/>
<feature type="transmembrane region" description="Helical" evidence="4">
    <location>
        <begin position="116"/>
        <end position="133"/>
    </location>
</feature>